<evidence type="ECO:0000256" key="3">
    <source>
        <dbReference type="ARBA" id="ARBA00022723"/>
    </source>
</evidence>
<dbReference type="GO" id="GO:0005654">
    <property type="term" value="C:nucleoplasm"/>
    <property type="evidence" value="ECO:0007669"/>
    <property type="project" value="UniProtKB-SubCell"/>
</dbReference>
<dbReference type="InterPro" id="IPR003732">
    <property type="entry name" value="Daa-tRNA_deacyls_DTD"/>
</dbReference>
<evidence type="ECO:0000256" key="6">
    <source>
        <dbReference type="ARBA" id="ARBA00023015"/>
    </source>
</evidence>
<evidence type="ECO:0000256" key="13">
    <source>
        <dbReference type="ARBA" id="ARBA00048018"/>
    </source>
</evidence>
<evidence type="ECO:0000256" key="5">
    <source>
        <dbReference type="ARBA" id="ARBA00022833"/>
    </source>
</evidence>
<dbReference type="InterPro" id="IPR023509">
    <property type="entry name" value="DTD-like_sf"/>
</dbReference>
<dbReference type="SMART" id="SM00980">
    <property type="entry name" value="THAP"/>
    <property type="match status" value="2"/>
</dbReference>
<feature type="region of interest" description="Disordered" evidence="16">
    <location>
        <begin position="710"/>
        <end position="803"/>
    </location>
</feature>
<feature type="compositionally biased region" description="Polar residues" evidence="16">
    <location>
        <begin position="720"/>
        <end position="738"/>
    </location>
</feature>
<dbReference type="AlphaFoldDB" id="A0A8C5H2E9"/>
<comment type="subcellular location">
    <subcellularLocation>
        <location evidence="1 15">Nucleus</location>
        <location evidence="1 15">Nucleoplasm</location>
    </subcellularLocation>
</comment>
<evidence type="ECO:0000313" key="18">
    <source>
        <dbReference type="Ensembl" id="ENSGWIP00000038584.1"/>
    </source>
</evidence>
<keyword evidence="7 15" id="KW-0175">Coiled coil</keyword>
<evidence type="ECO:0000256" key="10">
    <source>
        <dbReference type="ARBA" id="ARBA00023242"/>
    </source>
</evidence>
<dbReference type="InterPro" id="IPR006612">
    <property type="entry name" value="THAP_Znf"/>
</dbReference>
<dbReference type="SUPFAM" id="SSF57716">
    <property type="entry name" value="Glucocorticoid receptor-like (DNA-binding domain)"/>
    <property type="match status" value="2"/>
</dbReference>
<dbReference type="OrthoDB" id="6496718at2759"/>
<protein>
    <recommendedName>
        <fullName evidence="15">THAP domain-containing protein 1</fullName>
    </recommendedName>
</protein>
<dbReference type="GO" id="GO:0005737">
    <property type="term" value="C:cytoplasm"/>
    <property type="evidence" value="ECO:0007669"/>
    <property type="project" value="InterPro"/>
</dbReference>
<keyword evidence="9 15" id="KW-0804">Transcription</keyword>
<reference evidence="18" key="2">
    <citation type="submission" date="2025-08" db="UniProtKB">
        <authorList>
            <consortium name="Ensembl"/>
        </authorList>
    </citation>
    <scope>IDENTIFICATION</scope>
</reference>
<organism evidence="18 19">
    <name type="scientific">Gouania willdenowi</name>
    <name type="common">Blunt-snouted clingfish</name>
    <name type="synonym">Lepadogaster willdenowi</name>
    <dbReference type="NCBI Taxonomy" id="441366"/>
    <lineage>
        <taxon>Eukaryota</taxon>
        <taxon>Metazoa</taxon>
        <taxon>Chordata</taxon>
        <taxon>Craniata</taxon>
        <taxon>Vertebrata</taxon>
        <taxon>Euteleostomi</taxon>
        <taxon>Actinopterygii</taxon>
        <taxon>Neopterygii</taxon>
        <taxon>Teleostei</taxon>
        <taxon>Neoteleostei</taxon>
        <taxon>Acanthomorphata</taxon>
        <taxon>Ovalentaria</taxon>
        <taxon>Blenniimorphae</taxon>
        <taxon>Blenniiformes</taxon>
        <taxon>Gobiesocoidei</taxon>
        <taxon>Gobiesocidae</taxon>
        <taxon>Gobiesocinae</taxon>
        <taxon>Gouania</taxon>
    </lineage>
</organism>
<evidence type="ECO:0000256" key="1">
    <source>
        <dbReference type="ARBA" id="ARBA00004642"/>
    </source>
</evidence>
<dbReference type="Pfam" id="PF17921">
    <property type="entry name" value="Integrase_H2C2"/>
    <property type="match status" value="3"/>
</dbReference>
<reference evidence="18" key="3">
    <citation type="submission" date="2025-09" db="UniProtKB">
        <authorList>
            <consortium name="Ensembl"/>
        </authorList>
    </citation>
    <scope>IDENTIFICATION</scope>
</reference>
<comment type="similarity">
    <text evidence="2 15">Belongs to the THAP1 family.</text>
</comment>
<dbReference type="Gene3D" id="1.10.340.70">
    <property type="match status" value="3"/>
</dbReference>
<keyword evidence="19" id="KW-1185">Reference proteome</keyword>
<evidence type="ECO:0000256" key="4">
    <source>
        <dbReference type="ARBA" id="ARBA00022771"/>
    </source>
</evidence>
<evidence type="ECO:0000256" key="2">
    <source>
        <dbReference type="ARBA" id="ARBA00006177"/>
    </source>
</evidence>
<dbReference type="Gene3D" id="6.20.210.20">
    <property type="entry name" value="THAP domain"/>
    <property type="match status" value="1"/>
</dbReference>
<dbReference type="SMART" id="SM00692">
    <property type="entry name" value="DM3"/>
    <property type="match status" value="2"/>
</dbReference>
<dbReference type="InterPro" id="IPR038441">
    <property type="entry name" value="THAP_Znf_sf"/>
</dbReference>
<dbReference type="Gene3D" id="3.50.80.10">
    <property type="entry name" value="D-tyrosyl-tRNA(Tyr) deacylase"/>
    <property type="match status" value="1"/>
</dbReference>
<dbReference type="PANTHER" id="PTHR46600">
    <property type="entry name" value="THAP DOMAIN-CONTAINING"/>
    <property type="match status" value="1"/>
</dbReference>
<evidence type="ECO:0000256" key="14">
    <source>
        <dbReference type="PROSITE-ProRule" id="PRU00309"/>
    </source>
</evidence>
<evidence type="ECO:0000256" key="9">
    <source>
        <dbReference type="ARBA" id="ARBA00023163"/>
    </source>
</evidence>
<evidence type="ECO:0000313" key="19">
    <source>
        <dbReference type="Proteomes" id="UP000694680"/>
    </source>
</evidence>
<dbReference type="InterPro" id="IPR041588">
    <property type="entry name" value="Integrase_H2C2"/>
</dbReference>
<dbReference type="PROSITE" id="PS50950">
    <property type="entry name" value="ZF_THAP"/>
    <property type="match status" value="2"/>
</dbReference>
<feature type="domain" description="THAP-type" evidence="17">
    <location>
        <begin position="393"/>
        <end position="479"/>
    </location>
</feature>
<dbReference type="GO" id="GO:0001935">
    <property type="term" value="P:endothelial cell proliferation"/>
    <property type="evidence" value="ECO:0007669"/>
    <property type="project" value="UniProtKB-UniRule"/>
</dbReference>
<dbReference type="Pfam" id="PF05485">
    <property type="entry name" value="THAP"/>
    <property type="match status" value="2"/>
</dbReference>
<comment type="catalytic activity">
    <reaction evidence="13">
        <text>a D-aminoacyl-tRNA + H2O = a tRNA + a D-alpha-amino acid + H(+)</text>
        <dbReference type="Rhea" id="RHEA:13953"/>
        <dbReference type="Rhea" id="RHEA-COMP:10123"/>
        <dbReference type="Rhea" id="RHEA-COMP:10124"/>
        <dbReference type="ChEBI" id="CHEBI:15377"/>
        <dbReference type="ChEBI" id="CHEBI:15378"/>
        <dbReference type="ChEBI" id="CHEBI:59871"/>
        <dbReference type="ChEBI" id="CHEBI:78442"/>
        <dbReference type="ChEBI" id="CHEBI:79333"/>
        <dbReference type="EC" id="3.1.1.96"/>
    </reaction>
</comment>
<dbReference type="PANTHER" id="PTHR46600:SF1">
    <property type="entry name" value="THAP DOMAIN-CONTAINING PROTEIN 1"/>
    <property type="match status" value="1"/>
</dbReference>
<keyword evidence="6 15" id="KW-0805">Transcription regulation</keyword>
<dbReference type="Proteomes" id="UP000694680">
    <property type="component" value="Chromosome 22"/>
</dbReference>
<evidence type="ECO:0000256" key="12">
    <source>
        <dbReference type="ARBA" id="ARBA00047676"/>
    </source>
</evidence>
<reference evidence="18" key="1">
    <citation type="submission" date="2020-06" db="EMBL/GenBank/DDBJ databases">
        <authorList>
            <consortium name="Wellcome Sanger Institute Data Sharing"/>
        </authorList>
    </citation>
    <scope>NUCLEOTIDE SEQUENCE [LARGE SCALE GENOMIC DNA]</scope>
</reference>
<keyword evidence="3" id="KW-0479">Metal-binding</keyword>
<feature type="domain" description="THAP-type" evidence="17">
    <location>
        <begin position="120"/>
        <end position="201"/>
    </location>
</feature>
<evidence type="ECO:0000256" key="7">
    <source>
        <dbReference type="ARBA" id="ARBA00023054"/>
    </source>
</evidence>
<dbReference type="GO" id="GO:0003700">
    <property type="term" value="F:DNA-binding transcription factor activity"/>
    <property type="evidence" value="ECO:0007669"/>
    <property type="project" value="UniProtKB-UniRule"/>
</dbReference>
<feature type="region of interest" description="Disordered" evidence="16">
    <location>
        <begin position="604"/>
        <end position="638"/>
    </location>
</feature>
<accession>A0A8C5H2E9</accession>
<keyword evidence="5" id="KW-0862">Zinc</keyword>
<dbReference type="GO" id="GO:0008270">
    <property type="term" value="F:zinc ion binding"/>
    <property type="evidence" value="ECO:0007669"/>
    <property type="project" value="UniProtKB-KW"/>
</dbReference>
<dbReference type="GO" id="GO:0043565">
    <property type="term" value="F:sequence-specific DNA binding"/>
    <property type="evidence" value="ECO:0007669"/>
    <property type="project" value="UniProtKB-UniRule"/>
</dbReference>
<gene>
    <name evidence="18" type="primary">LOC114456786</name>
</gene>
<keyword evidence="4 14" id="KW-0863">Zinc-finger</keyword>
<comment type="catalytic activity">
    <reaction evidence="12">
        <text>glycyl-tRNA(Ala) + H2O = tRNA(Ala) + glycine + H(+)</text>
        <dbReference type="Rhea" id="RHEA:53744"/>
        <dbReference type="Rhea" id="RHEA-COMP:9657"/>
        <dbReference type="Rhea" id="RHEA-COMP:13640"/>
        <dbReference type="ChEBI" id="CHEBI:15377"/>
        <dbReference type="ChEBI" id="CHEBI:15378"/>
        <dbReference type="ChEBI" id="CHEBI:57305"/>
        <dbReference type="ChEBI" id="CHEBI:78442"/>
        <dbReference type="ChEBI" id="CHEBI:78522"/>
        <dbReference type="EC" id="3.1.1.96"/>
    </reaction>
</comment>
<evidence type="ECO:0000256" key="8">
    <source>
        <dbReference type="ARBA" id="ARBA00023125"/>
    </source>
</evidence>
<keyword evidence="11 15" id="KW-0131">Cell cycle</keyword>
<evidence type="ECO:0000256" key="16">
    <source>
        <dbReference type="SAM" id="MobiDB-lite"/>
    </source>
</evidence>
<name>A0A8C5H2E9_GOUWI</name>
<dbReference type="InterPro" id="IPR026516">
    <property type="entry name" value="THAP1/10"/>
</dbReference>
<evidence type="ECO:0000256" key="15">
    <source>
        <dbReference type="RuleBase" id="RU369073"/>
    </source>
</evidence>
<evidence type="ECO:0000259" key="17">
    <source>
        <dbReference type="PROSITE" id="PS50950"/>
    </source>
</evidence>
<dbReference type="GeneID" id="114456786"/>
<keyword evidence="8 14" id="KW-0238">DNA-binding</keyword>
<dbReference type="Ensembl" id="ENSGWIT00000041999.1">
    <property type="protein sequence ID" value="ENSGWIP00000038584.1"/>
    <property type="gene ID" value="ENSGWIG00000019728.1"/>
</dbReference>
<dbReference type="Pfam" id="PF02580">
    <property type="entry name" value="Tyr_Deacylase"/>
    <property type="match status" value="1"/>
</dbReference>
<proteinExistence type="inferred from homology"/>
<comment type="function">
    <text evidence="15">DNA-binding transcription regulator that regulates endothelial cell proliferation and G1/S cell-cycle progression. Specifically binds the 5'-[AT]NTNN[GT]GGCA[AGT]-3' core DNA sequence and acts by modulating expression of pRB-E2F cell-cycle target genes.</text>
</comment>
<sequence>MPTFTFLDNLEVFLRTGKLPPDATKSAKKVTWAASKHFIFKGGRLWRSYRGRLLRVVRSEEEIREILTRYHDNNNHAGRVRAVKEIMLMYYWVGVTEAVKNWIKACSVCQSRAPTEPPAPPIQYCLAYGCETSSFTCPDLSFHRFPKDKERRRQWLVVAQRDEGSLRMNSFLCSRHFEPTCFVLSDDGQLLLSADAVPTIISEPVKEEEVTVPSDEDFLQTNALDDLLSTAASETVDTTELTFDTSEAPAELQEHQYSLRTSDPDSEEIQDVSFKRRKTVIEPTFAVYNHIARYLSHRILPTHTKKSTGAFKRMAKRFGLMDGVLMYTRVSPPLRVPRSREEVNSILQQFHDNQGHYGQGMCQREIAKHFYWGSMTRDLARWISGCHTCVNRTKRKWLRCSVYNCSNCCGPVERGLGLTFHKFPLQNPPLLAQWLRTIGRPNWHPRLWSSVCSTHFTEDCFDRSGDKLVLRPDAIPTLMLSTEASNQPQATNGEEVFFAKYDAVELYLSRHTYPPGLNYVEKNTFRRFCKKFIIKEGELHMMRGNRVRLVLRTRQQVESTLTDYHDELNHLDVNKCLRLLNERFFWKTMRPDVIQWINNCSQCSRKKGKRPENQAEGGRPRRPMHPPPDYDSDSGHDEDINEFCVDDGLRLGVTDVDAGRLRAVDSSTPLTFRALPPARQPILLRLKAPTHLGSKTPIILEPIAPNGPVVTSLVPDDSTVAPSQSEGLSSDPDQSELNPDTPEQAELKDNGRVRRSIKARIKTRPETPEPSPSRSASHRKRKKDLEPSAGPSTKSIGVRVEPVEAPSTKPWPVFTITTAIPMQTPKTLPLVDSPVLFRRPGKIQARTVIQQCCSAKVKVRPALDGVEAQWAEIQEGMVVSVCFYDGATEDVAYEMANSLMTTKLFRKERGHCVSVLDLPASVLLLPQDSLVGEVSAGRRLRFRGGAELWWGAQLFSTLVSACRDLMAASLRCVRAGASVEHGVVGQKQELLLSTAEPLTVLMEF</sequence>
<dbReference type="SUPFAM" id="SSF69500">
    <property type="entry name" value="DTD-like"/>
    <property type="match status" value="1"/>
</dbReference>
<dbReference type="GO" id="GO:0051499">
    <property type="term" value="F:D-aminoacyl-tRNA deacylase activity"/>
    <property type="evidence" value="ECO:0007669"/>
    <property type="project" value="UniProtKB-EC"/>
</dbReference>
<dbReference type="RefSeq" id="XP_028294570.1">
    <property type="nucleotide sequence ID" value="XM_028438769.1"/>
</dbReference>
<evidence type="ECO:0000256" key="11">
    <source>
        <dbReference type="ARBA" id="ARBA00023306"/>
    </source>
</evidence>
<feature type="compositionally biased region" description="Basic residues" evidence="16">
    <location>
        <begin position="753"/>
        <end position="762"/>
    </location>
</feature>
<keyword evidence="10 15" id="KW-0539">Nucleus</keyword>